<dbReference type="STRING" id="34720.A0A151JTB3"/>
<organism evidence="2 3">
    <name type="scientific">Trachymyrmex septentrionalis</name>
    <dbReference type="NCBI Taxonomy" id="34720"/>
    <lineage>
        <taxon>Eukaryota</taxon>
        <taxon>Metazoa</taxon>
        <taxon>Ecdysozoa</taxon>
        <taxon>Arthropoda</taxon>
        <taxon>Hexapoda</taxon>
        <taxon>Insecta</taxon>
        <taxon>Pterygota</taxon>
        <taxon>Neoptera</taxon>
        <taxon>Endopterygota</taxon>
        <taxon>Hymenoptera</taxon>
        <taxon>Apocrita</taxon>
        <taxon>Aculeata</taxon>
        <taxon>Formicoidea</taxon>
        <taxon>Formicidae</taxon>
        <taxon>Myrmicinae</taxon>
        <taxon>Trachymyrmex</taxon>
    </lineage>
</organism>
<evidence type="ECO:0008006" key="4">
    <source>
        <dbReference type="Google" id="ProtNLM"/>
    </source>
</evidence>
<evidence type="ECO:0000313" key="3">
    <source>
        <dbReference type="Proteomes" id="UP000078541"/>
    </source>
</evidence>
<feature type="compositionally biased region" description="Basic and acidic residues" evidence="1">
    <location>
        <begin position="115"/>
        <end position="129"/>
    </location>
</feature>
<feature type="region of interest" description="Disordered" evidence="1">
    <location>
        <begin position="109"/>
        <end position="143"/>
    </location>
</feature>
<dbReference type="EMBL" id="KQ981952">
    <property type="protein sequence ID" value="KYN32548.1"/>
    <property type="molecule type" value="Genomic_DNA"/>
</dbReference>
<reference evidence="2 3" key="1">
    <citation type="submission" date="2016-03" db="EMBL/GenBank/DDBJ databases">
        <title>Trachymyrmex septentrionalis WGS genome.</title>
        <authorList>
            <person name="Nygaard S."/>
            <person name="Hu H."/>
            <person name="Boomsma J."/>
            <person name="Zhang G."/>
        </authorList>
    </citation>
    <scope>NUCLEOTIDE SEQUENCE [LARGE SCALE GENOMIC DNA]</scope>
    <source>
        <strain evidence="2">Tsep2-gDNA-1</strain>
        <tissue evidence="2">Whole body</tissue>
    </source>
</reference>
<gene>
    <name evidence="2" type="ORF">ALC56_13146</name>
</gene>
<dbReference type="AlphaFoldDB" id="A0A151JTB3"/>
<evidence type="ECO:0000313" key="2">
    <source>
        <dbReference type="EMBL" id="KYN32548.1"/>
    </source>
</evidence>
<dbReference type="Proteomes" id="UP000078541">
    <property type="component" value="Unassembled WGS sequence"/>
</dbReference>
<sequence length="143" mass="16398">FAYNSAQHDAIGYTPVYLNLGRELLSLANATNTKQYYNPRHSSWKLRVGHKIYKKEYTSSKSVTFNAKLAPRFKGLHSRLGAWYPPLSSTYAIEAAARRIYIHDFKLAPSSDGETIDRNEKNTDEHMDTEYTDTNTDSDENEK</sequence>
<accession>A0A151JTB3</accession>
<name>A0A151JTB3_9HYME</name>
<feature type="non-terminal residue" evidence="2">
    <location>
        <position position="1"/>
    </location>
</feature>
<proteinExistence type="predicted"/>
<protein>
    <recommendedName>
        <fullName evidence="4">Integrase catalytic domain-containing protein</fullName>
    </recommendedName>
</protein>
<evidence type="ECO:0000256" key="1">
    <source>
        <dbReference type="SAM" id="MobiDB-lite"/>
    </source>
</evidence>
<keyword evidence="3" id="KW-1185">Reference proteome</keyword>